<organism evidence="2">
    <name type="scientific">Phytophthora nicotianae</name>
    <name type="common">Potato buckeye rot agent</name>
    <name type="synonym">Phytophthora parasitica</name>
    <dbReference type="NCBI Taxonomy" id="4792"/>
    <lineage>
        <taxon>Eukaryota</taxon>
        <taxon>Sar</taxon>
        <taxon>Stramenopiles</taxon>
        <taxon>Oomycota</taxon>
        <taxon>Peronosporomycetes</taxon>
        <taxon>Peronosporales</taxon>
        <taxon>Peronosporaceae</taxon>
        <taxon>Phytophthora</taxon>
    </lineage>
</organism>
<reference evidence="2" key="1">
    <citation type="submission" date="2013-11" db="EMBL/GenBank/DDBJ databases">
        <title>The Genome Sequence of Phytophthora parasitica CJ02B3.</title>
        <authorList>
            <consortium name="The Broad Institute Genomics Platform"/>
            <person name="Russ C."/>
            <person name="Tyler B."/>
            <person name="Panabieres F."/>
            <person name="Shan W."/>
            <person name="Tripathy S."/>
            <person name="Grunwald N."/>
            <person name="Machado M."/>
            <person name="Johnson C.S."/>
            <person name="Arredondo F."/>
            <person name="Hong C."/>
            <person name="Coffey M."/>
            <person name="Young S.K."/>
            <person name="Zeng Q."/>
            <person name="Gargeya S."/>
            <person name="Fitzgerald M."/>
            <person name="Abouelleil A."/>
            <person name="Alvarado L."/>
            <person name="Chapman S.B."/>
            <person name="Gainer-Dewar J."/>
            <person name="Goldberg J."/>
            <person name="Griggs A."/>
            <person name="Gujja S."/>
            <person name="Hansen M."/>
            <person name="Howarth C."/>
            <person name="Imamovic A."/>
            <person name="Ireland A."/>
            <person name="Larimer J."/>
            <person name="McCowan C."/>
            <person name="Murphy C."/>
            <person name="Pearson M."/>
            <person name="Poon T.W."/>
            <person name="Priest M."/>
            <person name="Roberts A."/>
            <person name="Saif S."/>
            <person name="Shea T."/>
            <person name="Sykes S."/>
            <person name="Wortman J."/>
            <person name="Nusbaum C."/>
            <person name="Birren B."/>
        </authorList>
    </citation>
    <scope>NUCLEOTIDE SEQUENCE [LARGE SCALE GENOMIC DNA]</scope>
    <source>
        <strain evidence="2">CJ02B3</strain>
    </source>
</reference>
<accession>W2HFG0</accession>
<feature type="non-terminal residue" evidence="2">
    <location>
        <position position="1"/>
    </location>
</feature>
<feature type="compositionally biased region" description="Basic and acidic residues" evidence="1">
    <location>
        <begin position="12"/>
        <end position="27"/>
    </location>
</feature>
<sequence length="58" mass="6203">EPPTGICSSSIEAKDAKSKGDGEEGWHGSRRALAVARSAPKDGWGVWSVRREVACEHP</sequence>
<name>W2HFG0_PHYNI</name>
<dbReference type="EMBL" id="KI684969">
    <property type="protein sequence ID" value="ETK93226.1"/>
    <property type="molecule type" value="Genomic_DNA"/>
</dbReference>
<proteinExistence type="predicted"/>
<feature type="compositionally biased region" description="Polar residues" evidence="1">
    <location>
        <begin position="1"/>
        <end position="11"/>
    </location>
</feature>
<dbReference type="AlphaFoldDB" id="W2HFG0"/>
<feature type="region of interest" description="Disordered" evidence="1">
    <location>
        <begin position="1"/>
        <end position="28"/>
    </location>
</feature>
<protein>
    <submittedName>
        <fullName evidence="2">Uncharacterized protein</fullName>
    </submittedName>
</protein>
<dbReference type="Proteomes" id="UP000053236">
    <property type="component" value="Unassembled WGS sequence"/>
</dbReference>
<feature type="non-terminal residue" evidence="2">
    <location>
        <position position="58"/>
    </location>
</feature>
<gene>
    <name evidence="2" type="ORF">L915_03553</name>
</gene>
<evidence type="ECO:0000313" key="2">
    <source>
        <dbReference type="EMBL" id="ETK93226.1"/>
    </source>
</evidence>
<evidence type="ECO:0000256" key="1">
    <source>
        <dbReference type="SAM" id="MobiDB-lite"/>
    </source>
</evidence>